<dbReference type="GO" id="GO:0000049">
    <property type="term" value="F:tRNA binding"/>
    <property type="evidence" value="ECO:0007669"/>
    <property type="project" value="UniProtKB-KW"/>
</dbReference>
<proteinExistence type="inferred from homology"/>
<comment type="caution">
    <text evidence="8">The sequence shown here is derived from an EMBL/GenBank/DDBJ whole genome shotgun (WGS) entry which is preliminary data.</text>
</comment>
<dbReference type="EMBL" id="CAVNYO010000419">
    <property type="protein sequence ID" value="CAK5277233.1"/>
    <property type="molecule type" value="Genomic_DNA"/>
</dbReference>
<dbReference type="AlphaFoldDB" id="A0AAD2HLX0"/>
<dbReference type="SUPFAM" id="SSF69500">
    <property type="entry name" value="DTD-like"/>
    <property type="match status" value="1"/>
</dbReference>
<evidence type="ECO:0000256" key="2">
    <source>
        <dbReference type="ARBA" id="ARBA00013056"/>
    </source>
</evidence>
<dbReference type="PANTHER" id="PTHR10472:SF5">
    <property type="entry name" value="D-AMINOACYL-TRNA DEACYLASE 1"/>
    <property type="match status" value="1"/>
</dbReference>
<evidence type="ECO:0000256" key="7">
    <source>
        <dbReference type="SAM" id="MobiDB-lite"/>
    </source>
</evidence>
<sequence>MRAVIQRVASASVAVDGQVISHISKGLMVLVGISRGAFNCQICAPLHPSHIPGADDTATDVATLTNKILSLRVFPDSQDPSKAWKANVKDIDGEVLCVSQFTLIADTKKGNKPDFHNAMTLSGNYTKPRRYKVRRVRAFERAAVADTTTPDGRFGAMMDVALTNEGPVTFTLDSRKFEYVQDGGGQNRLGTAEGPSEKSIRANVSAAAT</sequence>
<dbReference type="GO" id="GO:0051500">
    <property type="term" value="F:D-tyrosyl-tRNA(Tyr) deacylase activity"/>
    <property type="evidence" value="ECO:0007669"/>
    <property type="project" value="TreeGrafter"/>
</dbReference>
<dbReference type="NCBIfam" id="TIGR00256">
    <property type="entry name" value="D-aminoacyl-tRNA deacylase"/>
    <property type="match status" value="1"/>
</dbReference>
<dbReference type="Gene3D" id="3.50.80.10">
    <property type="entry name" value="D-tyrosyl-tRNA(Tyr) deacylase"/>
    <property type="match status" value="1"/>
</dbReference>
<reference evidence="8" key="1">
    <citation type="submission" date="2023-11" db="EMBL/GenBank/DDBJ databases">
        <authorList>
            <person name="De Vega J J."/>
            <person name="De Vega J J."/>
        </authorList>
    </citation>
    <scope>NUCLEOTIDE SEQUENCE</scope>
</reference>
<evidence type="ECO:0000256" key="1">
    <source>
        <dbReference type="ARBA" id="ARBA00009673"/>
    </source>
</evidence>
<organism evidence="8 9">
    <name type="scientific">Mycena citricolor</name>
    <dbReference type="NCBI Taxonomy" id="2018698"/>
    <lineage>
        <taxon>Eukaryota</taxon>
        <taxon>Fungi</taxon>
        <taxon>Dikarya</taxon>
        <taxon>Basidiomycota</taxon>
        <taxon>Agaricomycotina</taxon>
        <taxon>Agaricomycetes</taxon>
        <taxon>Agaricomycetidae</taxon>
        <taxon>Agaricales</taxon>
        <taxon>Marasmiineae</taxon>
        <taxon>Mycenaceae</taxon>
        <taxon>Mycena</taxon>
    </lineage>
</organism>
<keyword evidence="6" id="KW-0963">Cytoplasm</keyword>
<protein>
    <recommendedName>
        <fullName evidence="3 6">D-aminoacyl-tRNA deacylase</fullName>
        <ecNumber evidence="2 6">3.1.1.96</ecNumber>
    </recommendedName>
</protein>
<evidence type="ECO:0000256" key="4">
    <source>
        <dbReference type="ARBA" id="ARBA00047676"/>
    </source>
</evidence>
<evidence type="ECO:0000256" key="3">
    <source>
        <dbReference type="ARBA" id="ARBA00020007"/>
    </source>
</evidence>
<dbReference type="GO" id="GO:0005737">
    <property type="term" value="C:cytoplasm"/>
    <property type="evidence" value="ECO:0007669"/>
    <property type="project" value="UniProtKB-SubCell"/>
</dbReference>
<evidence type="ECO:0000313" key="8">
    <source>
        <dbReference type="EMBL" id="CAK5277233.1"/>
    </source>
</evidence>
<accession>A0AAD2HLX0</accession>
<gene>
    <name evidence="8" type="ORF">MYCIT1_LOCUS26111</name>
</gene>
<dbReference type="Pfam" id="PF02580">
    <property type="entry name" value="Tyr_Deacylase"/>
    <property type="match status" value="2"/>
</dbReference>
<dbReference type="EC" id="3.1.1.96" evidence="2 6"/>
<comment type="catalytic activity">
    <reaction evidence="5">
        <text>a D-aminoacyl-tRNA + H2O = a tRNA + a D-alpha-amino acid + H(+)</text>
        <dbReference type="Rhea" id="RHEA:13953"/>
        <dbReference type="Rhea" id="RHEA-COMP:10123"/>
        <dbReference type="Rhea" id="RHEA-COMP:10124"/>
        <dbReference type="ChEBI" id="CHEBI:15377"/>
        <dbReference type="ChEBI" id="CHEBI:15378"/>
        <dbReference type="ChEBI" id="CHEBI:59871"/>
        <dbReference type="ChEBI" id="CHEBI:78442"/>
        <dbReference type="ChEBI" id="CHEBI:79333"/>
        <dbReference type="EC" id="3.1.1.96"/>
    </reaction>
</comment>
<keyword evidence="6" id="KW-0694">RNA-binding</keyword>
<keyword evidence="9" id="KW-1185">Reference proteome</keyword>
<comment type="catalytic activity">
    <reaction evidence="4">
        <text>glycyl-tRNA(Ala) + H2O = tRNA(Ala) + glycine + H(+)</text>
        <dbReference type="Rhea" id="RHEA:53744"/>
        <dbReference type="Rhea" id="RHEA-COMP:9657"/>
        <dbReference type="Rhea" id="RHEA-COMP:13640"/>
        <dbReference type="ChEBI" id="CHEBI:15377"/>
        <dbReference type="ChEBI" id="CHEBI:15378"/>
        <dbReference type="ChEBI" id="CHEBI:57305"/>
        <dbReference type="ChEBI" id="CHEBI:78442"/>
        <dbReference type="ChEBI" id="CHEBI:78522"/>
        <dbReference type="EC" id="3.1.1.96"/>
    </reaction>
</comment>
<comment type="similarity">
    <text evidence="1 6">Belongs to the DTD family.</text>
</comment>
<evidence type="ECO:0000256" key="5">
    <source>
        <dbReference type="ARBA" id="ARBA00048018"/>
    </source>
</evidence>
<dbReference type="Proteomes" id="UP001295794">
    <property type="component" value="Unassembled WGS sequence"/>
</dbReference>
<keyword evidence="6" id="KW-0378">Hydrolase</keyword>
<evidence type="ECO:0000256" key="6">
    <source>
        <dbReference type="RuleBase" id="RU003470"/>
    </source>
</evidence>
<name>A0AAD2HLX0_9AGAR</name>
<evidence type="ECO:0000313" key="9">
    <source>
        <dbReference type="Proteomes" id="UP001295794"/>
    </source>
</evidence>
<keyword evidence="6" id="KW-0820">tRNA-binding</keyword>
<dbReference type="InterPro" id="IPR003732">
    <property type="entry name" value="Daa-tRNA_deacyls_DTD"/>
</dbReference>
<dbReference type="InterPro" id="IPR023509">
    <property type="entry name" value="DTD-like_sf"/>
</dbReference>
<feature type="region of interest" description="Disordered" evidence="7">
    <location>
        <begin position="183"/>
        <end position="209"/>
    </location>
</feature>
<comment type="subcellular location">
    <subcellularLocation>
        <location evidence="6">Cytoplasm</location>
    </subcellularLocation>
</comment>
<dbReference type="PANTHER" id="PTHR10472">
    <property type="entry name" value="D-TYROSYL-TRNA TYR DEACYLASE"/>
    <property type="match status" value="1"/>
</dbReference>